<feature type="region of interest" description="Disordered" evidence="2">
    <location>
        <begin position="1"/>
        <end position="22"/>
    </location>
</feature>
<proteinExistence type="inferred from homology"/>
<reference evidence="4 5" key="1">
    <citation type="submission" date="2018-10" db="EMBL/GenBank/DDBJ databases">
        <authorList>
            <person name="Li J."/>
        </authorList>
    </citation>
    <scope>NUCLEOTIDE SEQUENCE [LARGE SCALE GENOMIC DNA]</scope>
    <source>
        <strain evidence="4 5">IF 016277</strain>
    </source>
</reference>
<evidence type="ECO:0000313" key="5">
    <source>
        <dbReference type="Proteomes" id="UP000272503"/>
    </source>
</evidence>
<dbReference type="PANTHER" id="PTHR10357:SF179">
    <property type="entry name" value="NEUTRAL AND BASIC AMINO ACID TRANSPORT PROTEIN RBAT"/>
    <property type="match status" value="1"/>
</dbReference>
<comment type="caution">
    <text evidence="4">The sequence shown here is derived from an EMBL/GenBank/DDBJ whole genome shotgun (WGS) entry which is preliminary data.</text>
</comment>
<evidence type="ECO:0000256" key="2">
    <source>
        <dbReference type="SAM" id="MobiDB-lite"/>
    </source>
</evidence>
<sequence>MSRTVEHSPTAQVDSPDTVGADTSVASSDAFGTVLTPSPNSWWRGDTIYQIYPRSFADGNGDGTGDLRGVRQRLPYLKELGINAIWYTPWYESPLADGGYDVADYRAIDPAFGDLAEAEALISEALELGIRTIVDVVPNHVSAAHRWFQQALAAEPGSPERARFWFHPGLGENGDEPPTHWPNNFSGPTWTRLTNDDGTPGEWFLHLFDPRQPDLNWSHPEVVQEHEDILRFWFERGVAGIRIDSAALLVKDPALPEVPENPGPGEHPNTDRDELHTIYRGWRRVAEEFRDRAPLGGRALIGEIWLPDAERFAAYLRPDEMHTAFNFDFMARQWKASELRASINLMRDAHAPVGAPCTWVLSNHDVTRVVTRYGREDSSFEFLKKRRGTPTDLALGTRRARAAALLTAALPGSLYIYQGDELGLPEVEDLPDEERQDPMFFRSNGIDPGRDGCRVPLPWSGQEAPFGFEPEGSATPTWLSQPADWNTYTVEAQLKDPESMLSLYRRMLEFRGRDAALGDGPFRWLTEEDHPGFGPEVIAFARADGFISVTNFSATPFALPAGAQLLLASSPLVDGLLASDTTVWLRLAQHHSRTTNH</sequence>
<dbReference type="Proteomes" id="UP000272503">
    <property type="component" value="Unassembled WGS sequence"/>
</dbReference>
<evidence type="ECO:0000256" key="1">
    <source>
        <dbReference type="ARBA" id="ARBA00008061"/>
    </source>
</evidence>
<dbReference type="SUPFAM" id="SSF51445">
    <property type="entry name" value="(Trans)glycosidases"/>
    <property type="match status" value="1"/>
</dbReference>
<dbReference type="GO" id="GO:0009313">
    <property type="term" value="P:oligosaccharide catabolic process"/>
    <property type="evidence" value="ECO:0007669"/>
    <property type="project" value="TreeGrafter"/>
</dbReference>
<dbReference type="PANTHER" id="PTHR10357">
    <property type="entry name" value="ALPHA-AMYLASE FAMILY MEMBER"/>
    <property type="match status" value="1"/>
</dbReference>
<name>A0A3L7A8M4_9MICO</name>
<organism evidence="4 5">
    <name type="scientific">Mycetocola tolaasinivorans</name>
    <dbReference type="NCBI Taxonomy" id="76635"/>
    <lineage>
        <taxon>Bacteria</taxon>
        <taxon>Bacillati</taxon>
        <taxon>Actinomycetota</taxon>
        <taxon>Actinomycetes</taxon>
        <taxon>Micrococcales</taxon>
        <taxon>Microbacteriaceae</taxon>
        <taxon>Mycetocola</taxon>
    </lineage>
</organism>
<accession>A0A3L7A8M4</accession>
<dbReference type="Pfam" id="PF00128">
    <property type="entry name" value="Alpha-amylase"/>
    <property type="match status" value="1"/>
</dbReference>
<dbReference type="OrthoDB" id="9043248at2"/>
<gene>
    <name evidence="4" type="ORF">D9V32_06180</name>
</gene>
<comment type="similarity">
    <text evidence="1">Belongs to the glycosyl hydrolase 13 family.</text>
</comment>
<dbReference type="CDD" id="cd11332">
    <property type="entry name" value="AmyAc_OligoGlu_TS"/>
    <property type="match status" value="1"/>
</dbReference>
<dbReference type="RefSeq" id="WP_121648025.1">
    <property type="nucleotide sequence ID" value="NZ_RCUX01000004.1"/>
</dbReference>
<protein>
    <submittedName>
        <fullName evidence="4">Alpha-glucosidase</fullName>
    </submittedName>
</protein>
<dbReference type="GO" id="GO:0004556">
    <property type="term" value="F:alpha-amylase activity"/>
    <property type="evidence" value="ECO:0007669"/>
    <property type="project" value="TreeGrafter"/>
</dbReference>
<dbReference type="InterPro" id="IPR045857">
    <property type="entry name" value="O16G_dom_2"/>
</dbReference>
<feature type="domain" description="Glycosyl hydrolase family 13 catalytic" evidence="3">
    <location>
        <begin position="50"/>
        <end position="454"/>
    </location>
</feature>
<evidence type="ECO:0000259" key="3">
    <source>
        <dbReference type="SMART" id="SM00642"/>
    </source>
</evidence>
<dbReference type="InterPro" id="IPR006047">
    <property type="entry name" value="GH13_cat_dom"/>
</dbReference>
<dbReference type="Gene3D" id="3.20.20.80">
    <property type="entry name" value="Glycosidases"/>
    <property type="match status" value="1"/>
</dbReference>
<dbReference type="Gene3D" id="3.90.400.10">
    <property type="entry name" value="Oligo-1,6-glucosidase, Domain 2"/>
    <property type="match status" value="1"/>
</dbReference>
<evidence type="ECO:0000313" key="4">
    <source>
        <dbReference type="EMBL" id="RLP76445.1"/>
    </source>
</evidence>
<keyword evidence="5" id="KW-1185">Reference proteome</keyword>
<dbReference type="AlphaFoldDB" id="A0A3L7A8M4"/>
<dbReference type="EMBL" id="RCUX01000004">
    <property type="protein sequence ID" value="RLP76445.1"/>
    <property type="molecule type" value="Genomic_DNA"/>
</dbReference>
<dbReference type="InterPro" id="IPR017853">
    <property type="entry name" value="GH"/>
</dbReference>
<dbReference type="SMART" id="SM00642">
    <property type="entry name" value="Aamy"/>
    <property type="match status" value="1"/>
</dbReference>